<proteinExistence type="predicted"/>
<organism evidence="1 2">
    <name type="scientific">Carnobacterium phage cd2</name>
    <dbReference type="NCBI Taxonomy" id="2849244"/>
    <lineage>
        <taxon>Viruses</taxon>
        <taxon>Duplodnaviria</taxon>
        <taxon>Heunggongvirae</taxon>
        <taxon>Uroviricota</taxon>
        <taxon>Caudoviricetes</taxon>
        <taxon>Carnodivirus</taxon>
        <taxon>Carnodivirus cd2-like</taxon>
    </lineage>
</organism>
<name>A0AAE7SQ91_9CAUD</name>
<keyword evidence="2" id="KW-1185">Reference proteome</keyword>
<dbReference type="Proteomes" id="UP000827445">
    <property type="component" value="Segment"/>
</dbReference>
<evidence type="ECO:0000313" key="1">
    <source>
        <dbReference type="EMBL" id="QXP45214.1"/>
    </source>
</evidence>
<sequence>MTNLINEKHMQKENDDYIDHNQIDQTQSYYIKARPSVYGGCLVYQHIVMLDGTIYNLETQTASTRGILAHKCLDKNVLQREVKSNFNETTIHY</sequence>
<gene>
    <name evidence="1" type="ORF">cd2_088</name>
</gene>
<accession>A0AAE7SQ91</accession>
<evidence type="ECO:0000313" key="2">
    <source>
        <dbReference type="Proteomes" id="UP000827445"/>
    </source>
</evidence>
<protein>
    <submittedName>
        <fullName evidence="1">Uncharacterized protein</fullName>
    </submittedName>
</protein>
<dbReference type="EMBL" id="MZ398135">
    <property type="protein sequence ID" value="QXP45214.1"/>
    <property type="molecule type" value="Genomic_DNA"/>
</dbReference>
<reference evidence="1 2" key="1">
    <citation type="journal article" date="2021" name="Microbiol. Resour. Announc.">
        <title>Genome Sequences of Bacteriophages cd2, cd3, and cd4, which Specifically Target Carnobacterium divergens.</title>
        <authorList>
            <person name="Zhang P."/>
            <person name="Britton A.P."/>
            <person name="Visser K.A."/>
            <person name="Welke C.A."/>
            <person name="Wassink H."/>
            <person name="Prins E."/>
            <person name="Yang X."/>
            <person name="Martin-Visscher L.A."/>
        </authorList>
    </citation>
    <scope>NUCLEOTIDE SEQUENCE [LARGE SCALE GENOMIC DNA]</scope>
    <source>
        <strain evidence="2">cd2</strain>
    </source>
</reference>